<gene>
    <name evidence="3" type="ORF">EWB00_002068</name>
</gene>
<dbReference type="PRINTS" id="PR00838">
    <property type="entry name" value="V5ALLERGEN"/>
</dbReference>
<keyword evidence="4" id="KW-1185">Reference proteome</keyword>
<feature type="domain" description="SCP" evidence="2">
    <location>
        <begin position="30"/>
        <end position="171"/>
    </location>
</feature>
<dbReference type="EMBL" id="SKCS01000170">
    <property type="protein sequence ID" value="TNN14611.1"/>
    <property type="molecule type" value="Genomic_DNA"/>
</dbReference>
<evidence type="ECO:0000313" key="3">
    <source>
        <dbReference type="EMBL" id="TNN14611.1"/>
    </source>
</evidence>
<feature type="signal peptide" evidence="1">
    <location>
        <begin position="1"/>
        <end position="25"/>
    </location>
</feature>
<evidence type="ECO:0000313" key="4">
    <source>
        <dbReference type="Proteomes" id="UP000311919"/>
    </source>
</evidence>
<protein>
    <submittedName>
        <fullName evidence="3">GLIPR1-like protein</fullName>
    </submittedName>
</protein>
<dbReference type="InterPro" id="IPR014044">
    <property type="entry name" value="CAP_dom"/>
</dbReference>
<dbReference type="Pfam" id="PF00188">
    <property type="entry name" value="CAP"/>
    <property type="match status" value="1"/>
</dbReference>
<dbReference type="PRINTS" id="PR00837">
    <property type="entry name" value="V5TPXLIKE"/>
</dbReference>
<keyword evidence="1" id="KW-0732">Signal</keyword>
<dbReference type="STRING" id="6182.A0A4Z2DDM4"/>
<evidence type="ECO:0000259" key="2">
    <source>
        <dbReference type="SMART" id="SM00198"/>
    </source>
</evidence>
<dbReference type="InterPro" id="IPR002413">
    <property type="entry name" value="V5_allergen-like"/>
</dbReference>
<reference evidence="3 4" key="1">
    <citation type="submission" date="2019-03" db="EMBL/GenBank/DDBJ databases">
        <title>An improved genome assembly of the fluke Schistosoma japonicum.</title>
        <authorList>
            <person name="Hu W."/>
            <person name="Luo F."/>
            <person name="Yin M."/>
            <person name="Mo X."/>
            <person name="Sun C."/>
            <person name="Wu Q."/>
            <person name="Zhu B."/>
            <person name="Xiang M."/>
            <person name="Wang J."/>
            <person name="Wang Y."/>
            <person name="Zhang T."/>
            <person name="Xu B."/>
            <person name="Zheng H."/>
            <person name="Feng Z."/>
        </authorList>
    </citation>
    <scope>NUCLEOTIDE SEQUENCE [LARGE SCALE GENOMIC DNA]</scope>
    <source>
        <strain evidence="3">HuSjv2</strain>
        <tissue evidence="3">Worms</tissue>
    </source>
</reference>
<feature type="chain" id="PRO_5021291048" evidence="1">
    <location>
        <begin position="26"/>
        <end position="171"/>
    </location>
</feature>
<proteinExistence type="predicted"/>
<dbReference type="OrthoDB" id="43654at2759"/>
<dbReference type="PANTHER" id="PTHR10334">
    <property type="entry name" value="CYSTEINE-RICH SECRETORY PROTEIN-RELATED"/>
    <property type="match status" value="1"/>
</dbReference>
<evidence type="ECO:0000256" key="1">
    <source>
        <dbReference type="SAM" id="SignalP"/>
    </source>
</evidence>
<dbReference type="Proteomes" id="UP000311919">
    <property type="component" value="Unassembled WGS sequence"/>
</dbReference>
<dbReference type="InterPro" id="IPR001283">
    <property type="entry name" value="CRISP-related"/>
</dbReference>
<dbReference type="Gene3D" id="3.40.33.10">
    <property type="entry name" value="CAP"/>
    <property type="match status" value="1"/>
</dbReference>
<feature type="non-terminal residue" evidence="3">
    <location>
        <position position="171"/>
    </location>
</feature>
<dbReference type="InterPro" id="IPR035940">
    <property type="entry name" value="CAP_sf"/>
</dbReference>
<dbReference type="SUPFAM" id="SSF55797">
    <property type="entry name" value="PR-1-like"/>
    <property type="match status" value="1"/>
</dbReference>
<dbReference type="CDD" id="cd05380">
    <property type="entry name" value="CAP_euk"/>
    <property type="match status" value="1"/>
</dbReference>
<accession>A0A4Z2DDM4</accession>
<organism evidence="3 4">
    <name type="scientific">Schistosoma japonicum</name>
    <name type="common">Blood fluke</name>
    <dbReference type="NCBI Taxonomy" id="6182"/>
    <lineage>
        <taxon>Eukaryota</taxon>
        <taxon>Metazoa</taxon>
        <taxon>Spiralia</taxon>
        <taxon>Lophotrochozoa</taxon>
        <taxon>Platyhelminthes</taxon>
        <taxon>Trematoda</taxon>
        <taxon>Digenea</taxon>
        <taxon>Strigeidida</taxon>
        <taxon>Schistosomatoidea</taxon>
        <taxon>Schistosomatidae</taxon>
        <taxon>Schistosoma</taxon>
    </lineage>
</organism>
<name>A0A4Z2DDM4_SCHJA</name>
<comment type="caution">
    <text evidence="3">The sequence shown here is derived from an EMBL/GenBank/DDBJ whole genome shotgun (WGS) entry which is preliminary data.</text>
</comment>
<dbReference type="SMART" id="SM00198">
    <property type="entry name" value="SCP"/>
    <property type="match status" value="1"/>
</dbReference>
<sequence length="171" mass="19087">MLPVSQSLLITLTSICLIVCSCVHALIDQHTRVRLLTLHNDARKSVEYGLLDGQPIARSMKPLEWDKELERKAQILADNCSFTHDNVTNRSTSSFAYVGQNIAGANNVDIAFEFWLNESKNYNFFEQSCLHGQCSNYTQIVWENTTHIGCGIATCPNSPFILSIVCNYGPG</sequence>
<dbReference type="AlphaFoldDB" id="A0A4Z2DDM4"/>